<evidence type="ECO:0000313" key="9">
    <source>
        <dbReference type="Proteomes" id="UP000051677"/>
    </source>
</evidence>
<dbReference type="GO" id="GO:0015074">
    <property type="term" value="P:DNA integration"/>
    <property type="evidence" value="ECO:0007669"/>
    <property type="project" value="UniProtKB-KW"/>
</dbReference>
<evidence type="ECO:0000256" key="5">
    <source>
        <dbReference type="PROSITE-ProRule" id="PRU01248"/>
    </source>
</evidence>
<organism evidence="8 9">
    <name type="scientific">Mycobacterium gordonae</name>
    <dbReference type="NCBI Taxonomy" id="1778"/>
    <lineage>
        <taxon>Bacteria</taxon>
        <taxon>Bacillati</taxon>
        <taxon>Actinomycetota</taxon>
        <taxon>Actinomycetes</taxon>
        <taxon>Mycobacteriales</taxon>
        <taxon>Mycobacteriaceae</taxon>
        <taxon>Mycobacterium</taxon>
    </lineage>
</organism>
<evidence type="ECO:0000256" key="2">
    <source>
        <dbReference type="ARBA" id="ARBA00022908"/>
    </source>
</evidence>
<evidence type="ECO:0000256" key="3">
    <source>
        <dbReference type="ARBA" id="ARBA00023125"/>
    </source>
</evidence>
<dbReference type="InterPro" id="IPR011010">
    <property type="entry name" value="DNA_brk_join_enz"/>
</dbReference>
<evidence type="ECO:0000259" key="6">
    <source>
        <dbReference type="PROSITE" id="PS51898"/>
    </source>
</evidence>
<dbReference type="PANTHER" id="PTHR30629">
    <property type="entry name" value="PROPHAGE INTEGRASE"/>
    <property type="match status" value="1"/>
</dbReference>
<dbReference type="InterPro" id="IPR050808">
    <property type="entry name" value="Phage_Integrase"/>
</dbReference>
<comment type="similarity">
    <text evidence="1">Belongs to the 'phage' integrase family.</text>
</comment>
<dbReference type="PANTHER" id="PTHR30629:SF2">
    <property type="entry name" value="PROPHAGE INTEGRASE INTS-RELATED"/>
    <property type="match status" value="1"/>
</dbReference>
<dbReference type="PROSITE" id="PS51898">
    <property type="entry name" value="TYR_RECOMBINASE"/>
    <property type="match status" value="1"/>
</dbReference>
<accession>A0A0Q2UIC3</accession>
<evidence type="ECO:0000256" key="1">
    <source>
        <dbReference type="ARBA" id="ARBA00008857"/>
    </source>
</evidence>
<comment type="caution">
    <text evidence="8">The sequence shown here is derived from an EMBL/GenBank/DDBJ whole genome shotgun (WGS) entry which is preliminary data.</text>
</comment>
<dbReference type="GO" id="GO:0006310">
    <property type="term" value="P:DNA recombination"/>
    <property type="evidence" value="ECO:0007669"/>
    <property type="project" value="UniProtKB-KW"/>
</dbReference>
<dbReference type="Pfam" id="PF14659">
    <property type="entry name" value="Phage_int_SAM_3"/>
    <property type="match status" value="1"/>
</dbReference>
<evidence type="ECO:0000256" key="4">
    <source>
        <dbReference type="ARBA" id="ARBA00023172"/>
    </source>
</evidence>
<gene>
    <name evidence="8" type="ORF">AO501_07920</name>
</gene>
<evidence type="ECO:0000313" key="8">
    <source>
        <dbReference type="EMBL" id="KQH80504.1"/>
    </source>
</evidence>
<dbReference type="InterPro" id="IPR010998">
    <property type="entry name" value="Integrase_recombinase_N"/>
</dbReference>
<dbReference type="GO" id="GO:0003677">
    <property type="term" value="F:DNA binding"/>
    <property type="evidence" value="ECO:0007669"/>
    <property type="project" value="UniProtKB-UniRule"/>
</dbReference>
<name>A0A0Q2UIC3_MYCGO</name>
<dbReference type="RefSeq" id="WP_055576616.1">
    <property type="nucleotide sequence ID" value="NZ_LKTM01000023.1"/>
</dbReference>
<dbReference type="Proteomes" id="UP000051677">
    <property type="component" value="Unassembled WGS sequence"/>
</dbReference>
<dbReference type="EMBL" id="LKTM01000023">
    <property type="protein sequence ID" value="KQH80504.1"/>
    <property type="molecule type" value="Genomic_DNA"/>
</dbReference>
<dbReference type="InterPro" id="IPR044068">
    <property type="entry name" value="CB"/>
</dbReference>
<dbReference type="InterPro" id="IPR002104">
    <property type="entry name" value="Integrase_catalytic"/>
</dbReference>
<sequence length="261" mass="28986">MSFASYGPAWVEQRVISQHTLTHYRRLLDKHILPTFGRMALGDITPDSVEAWYTATDASAPTVRIHAYSLLRAILQDALSRNIIAANPCQNPAVKTSRRTEAANPVTAKELGAIAAAMPAQYQLLILMTAWCDMPFSELAELRRKDIDLMAGIVRVRRAVKLAHRRFEVTTPKSTLGIRDIPIPATLAPRINAHLRHHVPPNGEALLFPSVLDPDRHLSPSVLYPMFHHARAAGGRPDLRVPDLRRCHHHLMAKEGPAADA</sequence>
<dbReference type="InterPro" id="IPR004107">
    <property type="entry name" value="Integrase_SAM-like_N"/>
</dbReference>
<dbReference type="PROSITE" id="PS51900">
    <property type="entry name" value="CB"/>
    <property type="match status" value="1"/>
</dbReference>
<dbReference type="Gene3D" id="1.10.443.10">
    <property type="entry name" value="Intergrase catalytic core"/>
    <property type="match status" value="1"/>
</dbReference>
<evidence type="ECO:0008006" key="10">
    <source>
        <dbReference type="Google" id="ProtNLM"/>
    </source>
</evidence>
<keyword evidence="4" id="KW-0233">DNA recombination</keyword>
<protein>
    <recommendedName>
        <fullName evidence="10">Integrase</fullName>
    </recommendedName>
</protein>
<feature type="domain" description="Core-binding (CB)" evidence="7">
    <location>
        <begin position="1"/>
        <end position="79"/>
    </location>
</feature>
<dbReference type="Gene3D" id="1.10.150.130">
    <property type="match status" value="1"/>
</dbReference>
<dbReference type="SUPFAM" id="SSF56349">
    <property type="entry name" value="DNA breaking-rejoining enzymes"/>
    <property type="match status" value="1"/>
</dbReference>
<evidence type="ECO:0000259" key="7">
    <source>
        <dbReference type="PROSITE" id="PS51900"/>
    </source>
</evidence>
<keyword evidence="2" id="KW-0229">DNA integration</keyword>
<dbReference type="AlphaFoldDB" id="A0A0Q2UIC3"/>
<dbReference type="InterPro" id="IPR013762">
    <property type="entry name" value="Integrase-like_cat_sf"/>
</dbReference>
<feature type="domain" description="Tyr recombinase" evidence="6">
    <location>
        <begin position="101"/>
        <end position="261"/>
    </location>
</feature>
<dbReference type="OrthoDB" id="1822491at2"/>
<keyword evidence="3 5" id="KW-0238">DNA-binding</keyword>
<proteinExistence type="inferred from homology"/>
<reference evidence="8 9" key="1">
    <citation type="submission" date="2015-10" db="EMBL/GenBank/DDBJ databases">
        <title>Mycobacterium gordonae draft genome assembly.</title>
        <authorList>
            <person name="Ustinova V."/>
            <person name="Smirnova T."/>
            <person name="Blagodatskikh K."/>
            <person name="Varlamov D."/>
            <person name="Larionova E."/>
            <person name="Chernousova L."/>
        </authorList>
    </citation>
    <scope>NUCLEOTIDE SEQUENCE [LARGE SCALE GENOMIC DNA]</scope>
    <source>
        <strain evidence="8 9">CTRI 14-8773</strain>
    </source>
</reference>